<dbReference type="OrthoDB" id="2014201at2759"/>
<dbReference type="SUPFAM" id="SSF53448">
    <property type="entry name" value="Nucleotide-diphospho-sugar transferases"/>
    <property type="match status" value="1"/>
</dbReference>
<evidence type="ECO:0000313" key="1">
    <source>
        <dbReference type="EMBL" id="TBU35090.1"/>
    </source>
</evidence>
<dbReference type="InterPro" id="IPR050587">
    <property type="entry name" value="GNT1/Glycosyltrans_8"/>
</dbReference>
<dbReference type="PANTHER" id="PTHR11183">
    <property type="entry name" value="GLYCOGENIN SUBFAMILY MEMBER"/>
    <property type="match status" value="1"/>
</dbReference>
<keyword evidence="1" id="KW-0808">Transferase</keyword>
<accession>A0A4Q9N3E3</accession>
<dbReference type="InterPro" id="IPR029044">
    <property type="entry name" value="Nucleotide-diphossugar_trans"/>
</dbReference>
<sequence>MSCKAAYATLLTTPAYLPGVLVLNECLHSVGSRYHLVAMVTPSLPAEARAVIAKRGIIIRDIDHLYPEEGTHKLTEHDSRFRDTWTKLRAFELVEYDRVVLLDADMIVKRNMDELLEMPLERDWIAAAHVCACNPRKIPHYPADWIPANCAHTAVTTPTSDPPTIDDTSPRPYKQLNSGTVVLNPSLSILQDIVHVISTSPAIPTYSFPDQDLLSDHFRGRWKPLSWRYNALKTLRNIHPSLWSDDEVRCLHYILHDKPWNSPRGTGGDSEEVNGWWWDLYEKLAQEMQEMDPEGWRLVDANVAHP</sequence>
<dbReference type="CDD" id="cd02537">
    <property type="entry name" value="GT8_Glycogenin"/>
    <property type="match status" value="1"/>
</dbReference>
<dbReference type="AlphaFoldDB" id="A0A4Q9N3E3"/>
<dbReference type="Proteomes" id="UP000292957">
    <property type="component" value="Unassembled WGS sequence"/>
</dbReference>
<gene>
    <name evidence="1" type="ORF">BD311DRAFT_745558</name>
</gene>
<dbReference type="Gene3D" id="3.90.550.10">
    <property type="entry name" value="Spore Coat Polysaccharide Biosynthesis Protein SpsA, Chain A"/>
    <property type="match status" value="1"/>
</dbReference>
<name>A0A4Q9N3E3_9APHY</name>
<reference evidence="1" key="1">
    <citation type="submission" date="2019-01" db="EMBL/GenBank/DDBJ databases">
        <title>Draft genome sequences of three monokaryotic isolates of the white-rot basidiomycete fungus Dichomitus squalens.</title>
        <authorList>
            <consortium name="DOE Joint Genome Institute"/>
            <person name="Lopez S.C."/>
            <person name="Andreopoulos B."/>
            <person name="Pangilinan J."/>
            <person name="Lipzen A."/>
            <person name="Riley R."/>
            <person name="Ahrendt S."/>
            <person name="Ng V."/>
            <person name="Barry K."/>
            <person name="Daum C."/>
            <person name="Grigoriev I.V."/>
            <person name="Hilden K.S."/>
            <person name="Makela M.R."/>
            <person name="de Vries R.P."/>
        </authorList>
    </citation>
    <scope>NUCLEOTIDE SEQUENCE [LARGE SCALE GENOMIC DNA]</scope>
    <source>
        <strain evidence="1">OM18370.1</strain>
    </source>
</reference>
<proteinExistence type="predicted"/>
<dbReference type="OMA" id="DWIAAAH"/>
<dbReference type="Pfam" id="PF01501">
    <property type="entry name" value="Glyco_transf_8"/>
    <property type="match status" value="1"/>
</dbReference>
<dbReference type="EMBL" id="ML143387">
    <property type="protein sequence ID" value="TBU35090.1"/>
    <property type="molecule type" value="Genomic_DNA"/>
</dbReference>
<organism evidence="1">
    <name type="scientific">Dichomitus squalens</name>
    <dbReference type="NCBI Taxonomy" id="114155"/>
    <lineage>
        <taxon>Eukaryota</taxon>
        <taxon>Fungi</taxon>
        <taxon>Dikarya</taxon>
        <taxon>Basidiomycota</taxon>
        <taxon>Agaricomycotina</taxon>
        <taxon>Agaricomycetes</taxon>
        <taxon>Polyporales</taxon>
        <taxon>Polyporaceae</taxon>
        <taxon>Dichomitus</taxon>
    </lineage>
</organism>
<dbReference type="InterPro" id="IPR002495">
    <property type="entry name" value="Glyco_trans_8"/>
</dbReference>
<dbReference type="GO" id="GO:0016757">
    <property type="term" value="F:glycosyltransferase activity"/>
    <property type="evidence" value="ECO:0007669"/>
    <property type="project" value="InterPro"/>
</dbReference>
<protein>
    <submittedName>
        <fullName evidence="1">Nucleotide-diphospho-sugar transferase</fullName>
    </submittedName>
</protein>